<evidence type="ECO:0000256" key="3">
    <source>
        <dbReference type="ARBA" id="ARBA00022448"/>
    </source>
</evidence>
<feature type="transmembrane region" description="Helical" evidence="8">
    <location>
        <begin position="110"/>
        <end position="130"/>
    </location>
</feature>
<dbReference type="InterPro" id="IPR037294">
    <property type="entry name" value="ABC_BtuC-like"/>
</dbReference>
<feature type="transmembrane region" description="Helical" evidence="8">
    <location>
        <begin position="183"/>
        <end position="205"/>
    </location>
</feature>
<comment type="caution">
    <text evidence="9">The sequence shown here is derived from an EMBL/GenBank/DDBJ whole genome shotgun (WGS) entry which is preliminary data.</text>
</comment>
<dbReference type="SUPFAM" id="SSF81345">
    <property type="entry name" value="ABC transporter involved in vitamin B12 uptake, BtuC"/>
    <property type="match status" value="1"/>
</dbReference>
<feature type="transmembrane region" description="Helical" evidence="8">
    <location>
        <begin position="142"/>
        <end position="163"/>
    </location>
</feature>
<dbReference type="PANTHER" id="PTHR30472:SF25">
    <property type="entry name" value="ABC TRANSPORTER PERMEASE PROTEIN MJ0876-RELATED"/>
    <property type="match status" value="1"/>
</dbReference>
<keyword evidence="4" id="KW-1003">Cell membrane</keyword>
<organism evidence="9 10">
    <name type="scientific">Streptococcus porcorum</name>
    <dbReference type="NCBI Taxonomy" id="701526"/>
    <lineage>
        <taxon>Bacteria</taxon>
        <taxon>Bacillati</taxon>
        <taxon>Bacillota</taxon>
        <taxon>Bacilli</taxon>
        <taxon>Lactobacillales</taxon>
        <taxon>Streptococcaceae</taxon>
        <taxon>Streptococcus</taxon>
    </lineage>
</organism>
<protein>
    <submittedName>
        <fullName evidence="9">Iron complex transport system permease protein</fullName>
    </submittedName>
</protein>
<evidence type="ECO:0000256" key="8">
    <source>
        <dbReference type="SAM" id="Phobius"/>
    </source>
</evidence>
<evidence type="ECO:0000256" key="2">
    <source>
        <dbReference type="ARBA" id="ARBA00007935"/>
    </source>
</evidence>
<evidence type="ECO:0000256" key="5">
    <source>
        <dbReference type="ARBA" id="ARBA00022692"/>
    </source>
</evidence>
<keyword evidence="5 8" id="KW-0812">Transmembrane</keyword>
<keyword evidence="7 8" id="KW-0472">Membrane</keyword>
<proteinExistence type="inferred from homology"/>
<comment type="subcellular location">
    <subcellularLocation>
        <location evidence="1">Cell membrane</location>
        <topology evidence="1">Multi-pass membrane protein</topology>
    </subcellularLocation>
</comment>
<feature type="transmembrane region" description="Helical" evidence="8">
    <location>
        <begin position="47"/>
        <end position="68"/>
    </location>
</feature>
<dbReference type="Gene3D" id="1.10.3470.10">
    <property type="entry name" value="ABC transporter involved in vitamin B12 uptake, BtuC"/>
    <property type="match status" value="1"/>
</dbReference>
<feature type="transmembrane region" description="Helical" evidence="8">
    <location>
        <begin position="269"/>
        <end position="290"/>
    </location>
</feature>
<sequence>MKRRFIILGVTLLFLIGFDLAIGEVWVNPLNLFQLSDFDRLILIEFRLPRLLAVLIGGIALSLSGYILQKVSVNPMVDSSILGINAGAAFGLVLSFVLSAWLAVPFAQALTYPFWAILGAGLGFLSLYFLALRRNFSGVKLVLTGVAITAVFQALMTLLQLLLNSFDFQAVVPFLTGDVWNASYDLLLLLLLLLGVLILIFSRFLSRLRLIEMGKDMAISLGVNYDREVKKLVILSVIFAGVGVASVGSLGFIGIISSRIAQSLVPFRLKAQLVMLALVASYLMVISDLVSKMLLFPTTLPLGLVTSVIGAPYFIYLVLKN</sequence>
<evidence type="ECO:0000313" key="10">
    <source>
        <dbReference type="Proteomes" id="UP001549037"/>
    </source>
</evidence>
<evidence type="ECO:0000256" key="7">
    <source>
        <dbReference type="ARBA" id="ARBA00023136"/>
    </source>
</evidence>
<dbReference type="Proteomes" id="UP001549037">
    <property type="component" value="Unassembled WGS sequence"/>
</dbReference>
<dbReference type="PANTHER" id="PTHR30472">
    <property type="entry name" value="FERRIC ENTEROBACTIN TRANSPORT SYSTEM PERMEASE PROTEIN"/>
    <property type="match status" value="1"/>
</dbReference>
<dbReference type="CDD" id="cd06550">
    <property type="entry name" value="TM_ABC_iron-siderophores_like"/>
    <property type="match status" value="1"/>
</dbReference>
<dbReference type="InterPro" id="IPR000522">
    <property type="entry name" value="ABC_transptr_permease_BtuC"/>
</dbReference>
<dbReference type="Pfam" id="PF01032">
    <property type="entry name" value="FecCD"/>
    <property type="match status" value="1"/>
</dbReference>
<comment type="similarity">
    <text evidence="2">Belongs to the binding-protein-dependent transport system permease family. FecCD subfamily.</text>
</comment>
<accession>A0ABV2JEK1</accession>
<keyword evidence="10" id="KW-1185">Reference proteome</keyword>
<dbReference type="EMBL" id="JBEPLN010000007">
    <property type="protein sequence ID" value="MET3633970.1"/>
    <property type="molecule type" value="Genomic_DNA"/>
</dbReference>
<evidence type="ECO:0000313" key="9">
    <source>
        <dbReference type="EMBL" id="MET3633970.1"/>
    </source>
</evidence>
<reference evidence="9 10" key="1">
    <citation type="submission" date="2024-06" db="EMBL/GenBank/DDBJ databases">
        <title>Genomic Encyclopedia of Type Strains, Phase IV (KMG-IV): sequencing the most valuable type-strain genomes for metagenomic binning, comparative biology and taxonomic classification.</title>
        <authorList>
            <person name="Goeker M."/>
        </authorList>
    </citation>
    <scope>NUCLEOTIDE SEQUENCE [LARGE SCALE GENOMIC DNA]</scope>
    <source>
        <strain evidence="9 10">DSM 28302</strain>
    </source>
</reference>
<gene>
    <name evidence="9" type="ORF">ABID28_000606</name>
</gene>
<name>A0ABV2JEK1_9STRE</name>
<feature type="transmembrane region" description="Helical" evidence="8">
    <location>
        <begin position="232"/>
        <end position="257"/>
    </location>
</feature>
<evidence type="ECO:0000256" key="4">
    <source>
        <dbReference type="ARBA" id="ARBA00022475"/>
    </source>
</evidence>
<evidence type="ECO:0000256" key="1">
    <source>
        <dbReference type="ARBA" id="ARBA00004651"/>
    </source>
</evidence>
<keyword evidence="6 8" id="KW-1133">Transmembrane helix</keyword>
<dbReference type="RefSeq" id="WP_354367982.1">
    <property type="nucleotide sequence ID" value="NZ_JBEPLN010000007.1"/>
</dbReference>
<feature type="transmembrane region" description="Helical" evidence="8">
    <location>
        <begin position="80"/>
        <end position="104"/>
    </location>
</feature>
<feature type="transmembrane region" description="Helical" evidence="8">
    <location>
        <begin position="302"/>
        <end position="319"/>
    </location>
</feature>
<evidence type="ECO:0000256" key="6">
    <source>
        <dbReference type="ARBA" id="ARBA00022989"/>
    </source>
</evidence>
<keyword evidence="3" id="KW-0813">Transport</keyword>